<dbReference type="PANTHER" id="PTHR30024">
    <property type="entry name" value="ALIPHATIC SULFONATES-BINDING PROTEIN-RELATED"/>
    <property type="match status" value="1"/>
</dbReference>
<dbReference type="SUPFAM" id="SSF53850">
    <property type="entry name" value="Periplasmic binding protein-like II"/>
    <property type="match status" value="1"/>
</dbReference>
<reference evidence="5" key="1">
    <citation type="submission" date="2016-04" db="EMBL/GenBank/DDBJ databases">
        <authorList>
            <person name="Evans L.H."/>
            <person name="Alamgir A."/>
            <person name="Owens N."/>
            <person name="Weber N.D."/>
            <person name="Virtaneva K."/>
            <person name="Barbian K."/>
            <person name="Babar A."/>
            <person name="Rosenke K."/>
        </authorList>
    </citation>
    <scope>NUCLEOTIDE SEQUENCE</scope>
    <source>
        <strain evidence="5">86</strain>
    </source>
</reference>
<dbReference type="GO" id="GO:0042597">
    <property type="term" value="C:periplasmic space"/>
    <property type="evidence" value="ECO:0007669"/>
    <property type="project" value="UniProtKB-SubCell"/>
</dbReference>
<accession>A0A212J556</accession>
<evidence type="ECO:0000313" key="5">
    <source>
        <dbReference type="EMBL" id="SBV94580.1"/>
    </source>
</evidence>
<evidence type="ECO:0000256" key="3">
    <source>
        <dbReference type="ARBA" id="ARBA00022729"/>
    </source>
</evidence>
<dbReference type="AlphaFoldDB" id="A0A212J556"/>
<dbReference type="EMBL" id="FLUN01000001">
    <property type="protein sequence ID" value="SBV94580.1"/>
    <property type="molecule type" value="Genomic_DNA"/>
</dbReference>
<name>A0A212J556_9FIRM</name>
<dbReference type="InterPro" id="IPR015168">
    <property type="entry name" value="SsuA/THI5"/>
</dbReference>
<organism evidence="5">
    <name type="scientific">uncultured Eubacteriales bacterium</name>
    <dbReference type="NCBI Taxonomy" id="172733"/>
    <lineage>
        <taxon>Bacteria</taxon>
        <taxon>Bacillati</taxon>
        <taxon>Bacillota</taxon>
        <taxon>Clostridia</taxon>
        <taxon>Eubacteriales</taxon>
        <taxon>environmental samples</taxon>
    </lineage>
</organism>
<comment type="similarity">
    <text evidence="2">Belongs to the bacterial solute-binding protein SsuA/TauA family.</text>
</comment>
<evidence type="ECO:0000256" key="2">
    <source>
        <dbReference type="ARBA" id="ARBA00010742"/>
    </source>
</evidence>
<dbReference type="PROSITE" id="PS51257">
    <property type="entry name" value="PROKAR_LIPOPROTEIN"/>
    <property type="match status" value="1"/>
</dbReference>
<proteinExistence type="inferred from homology"/>
<dbReference type="Pfam" id="PF09084">
    <property type="entry name" value="NMT1"/>
    <property type="match status" value="1"/>
</dbReference>
<dbReference type="Gene3D" id="3.40.190.10">
    <property type="entry name" value="Periplasmic binding protein-like II"/>
    <property type="match status" value="2"/>
</dbReference>
<evidence type="ECO:0000259" key="4">
    <source>
        <dbReference type="Pfam" id="PF09084"/>
    </source>
</evidence>
<comment type="subcellular location">
    <subcellularLocation>
        <location evidence="1">Periplasm</location>
    </subcellularLocation>
</comment>
<sequence length="328" mass="35993">MKRLIALGLGIVLLTTLVSGCGKKEEVTKVRLNEVTHSVFYAPMYVALELGLFAEEGLNIELTNGGGADKVMTAVLAGQADIGLAGPEACLYVINEGREDYAVIFAQLTKRDGSFLVGRTDEDFTWENLKGKTIIGGRKGGVPEMTLEYVMRQNGIIPNQDAVVDTSVQFNMMAGAFTGGESDYVTLFEPTATEVELEGKGFVLTSIGQESGEIPYTAFFASQSYIKNNSIVVQSFTNAVAKGQKWVREHTAQEIAEALADQFPDTKIDVLTLVVQRYKDIDAWNETPVMKQESLERLEDVMETAGELDKRVDFNKLVDNSFAEETIK</sequence>
<gene>
    <name evidence="5" type="primary">ytlA</name>
    <name evidence="5" type="ORF">KL86CLO1_10533</name>
</gene>
<evidence type="ECO:0000256" key="1">
    <source>
        <dbReference type="ARBA" id="ARBA00004418"/>
    </source>
</evidence>
<feature type="domain" description="SsuA/THI5-like" evidence="4">
    <location>
        <begin position="42"/>
        <end position="250"/>
    </location>
</feature>
<protein>
    <submittedName>
        <fullName evidence="5">Putative binding protein YtlA</fullName>
    </submittedName>
</protein>
<keyword evidence="3" id="KW-0732">Signal</keyword>
<dbReference type="PANTHER" id="PTHR30024:SF47">
    <property type="entry name" value="TAURINE-BINDING PERIPLASMIC PROTEIN"/>
    <property type="match status" value="1"/>
</dbReference>